<dbReference type="SUPFAM" id="SSF52540">
    <property type="entry name" value="P-loop containing nucleoside triphosphate hydrolases"/>
    <property type="match status" value="1"/>
</dbReference>
<evidence type="ECO:0000313" key="6">
    <source>
        <dbReference type="EMBL" id="RSU11196.1"/>
    </source>
</evidence>
<dbReference type="InterPro" id="IPR050763">
    <property type="entry name" value="ABC_transporter_ATP-binding"/>
</dbReference>
<dbReference type="InterPro" id="IPR017871">
    <property type="entry name" value="ABC_transporter-like_CS"/>
</dbReference>
<dbReference type="InterPro" id="IPR003593">
    <property type="entry name" value="AAA+_ATPase"/>
</dbReference>
<keyword evidence="2" id="KW-0813">Transport</keyword>
<gene>
    <name evidence="6" type="ORF">CBF27_08850</name>
</gene>
<keyword evidence="3" id="KW-0547">Nucleotide-binding</keyword>
<dbReference type="PANTHER" id="PTHR42711">
    <property type="entry name" value="ABC TRANSPORTER ATP-BINDING PROTEIN"/>
    <property type="match status" value="1"/>
</dbReference>
<dbReference type="Pfam" id="PF00005">
    <property type="entry name" value="ABC_tran"/>
    <property type="match status" value="1"/>
</dbReference>
<dbReference type="PANTHER" id="PTHR42711:SF5">
    <property type="entry name" value="ABC TRANSPORTER ATP-BINDING PROTEIN NATA"/>
    <property type="match status" value="1"/>
</dbReference>
<evidence type="ECO:0000313" key="7">
    <source>
        <dbReference type="Proteomes" id="UP000286773"/>
    </source>
</evidence>
<evidence type="ECO:0000259" key="5">
    <source>
        <dbReference type="PROSITE" id="PS50893"/>
    </source>
</evidence>
<evidence type="ECO:0000256" key="3">
    <source>
        <dbReference type="ARBA" id="ARBA00022741"/>
    </source>
</evidence>
<evidence type="ECO:0000256" key="1">
    <source>
        <dbReference type="ARBA" id="ARBA00005417"/>
    </source>
</evidence>
<keyword evidence="7" id="KW-1185">Reference proteome</keyword>
<reference evidence="6 7" key="1">
    <citation type="submission" date="2017-05" db="EMBL/GenBank/DDBJ databases">
        <title>Vagococcus spp. assemblies.</title>
        <authorList>
            <person name="Gulvik C.A."/>
        </authorList>
    </citation>
    <scope>NUCLEOTIDE SEQUENCE [LARGE SCALE GENOMIC DNA]</scope>
    <source>
        <strain evidence="6 7">LMG 24798</strain>
    </source>
</reference>
<dbReference type="SMART" id="SM00382">
    <property type="entry name" value="AAA"/>
    <property type="match status" value="1"/>
</dbReference>
<keyword evidence="4" id="KW-0067">ATP-binding</keyword>
<feature type="domain" description="ABC transporter" evidence="5">
    <location>
        <begin position="2"/>
        <end position="230"/>
    </location>
</feature>
<dbReference type="GO" id="GO:0016887">
    <property type="term" value="F:ATP hydrolysis activity"/>
    <property type="evidence" value="ECO:0007669"/>
    <property type="project" value="InterPro"/>
</dbReference>
<proteinExistence type="inferred from homology"/>
<dbReference type="PROSITE" id="PS50893">
    <property type="entry name" value="ABC_TRANSPORTER_2"/>
    <property type="match status" value="1"/>
</dbReference>
<evidence type="ECO:0000256" key="2">
    <source>
        <dbReference type="ARBA" id="ARBA00022448"/>
    </source>
</evidence>
<dbReference type="RefSeq" id="WP_126813957.1">
    <property type="nucleotide sequence ID" value="NZ_NGKC01000009.1"/>
</dbReference>
<dbReference type="EMBL" id="NGKC01000009">
    <property type="protein sequence ID" value="RSU11196.1"/>
    <property type="molecule type" value="Genomic_DNA"/>
</dbReference>
<dbReference type="OrthoDB" id="9804819at2"/>
<sequence>MLRVKNLVKFYGQRCVLKHIDFHAEKGELIGVIGINGAGKTTLFDIILGHKSFSMGQILFKNHCLGDNPEMIREMGSLLEPQFFTYLTVQENLLLLQEALGYRRKTELEKIDYWLKRYKLLDKKHEKIKNLSFGQRQRIGLIQALNHEPALLLLDEPFVGLDPHGKDLLKEDLKRLARNGACILCSSHDLYDIGEIADRILYLKDGHFVYDGTFKQHKTYKIKVSGNLERLALTLDKHLATVDSDNHLVSTDNHNYLKKIFPVLIKHGLTIQDMMIQENSLYDFFREE</sequence>
<accession>A0A430AT30</accession>
<comment type="caution">
    <text evidence="6">The sequence shown here is derived from an EMBL/GenBank/DDBJ whole genome shotgun (WGS) entry which is preliminary data.</text>
</comment>
<dbReference type="GO" id="GO:0005524">
    <property type="term" value="F:ATP binding"/>
    <property type="evidence" value="ECO:0007669"/>
    <property type="project" value="UniProtKB-KW"/>
</dbReference>
<organism evidence="6 7">
    <name type="scientific">Vagococcus acidifermentans</name>
    <dbReference type="NCBI Taxonomy" id="564710"/>
    <lineage>
        <taxon>Bacteria</taxon>
        <taxon>Bacillati</taxon>
        <taxon>Bacillota</taxon>
        <taxon>Bacilli</taxon>
        <taxon>Lactobacillales</taxon>
        <taxon>Enterococcaceae</taxon>
        <taxon>Vagococcus</taxon>
    </lineage>
</organism>
<protein>
    <recommendedName>
        <fullName evidence="5">ABC transporter domain-containing protein</fullName>
    </recommendedName>
</protein>
<evidence type="ECO:0000256" key="4">
    <source>
        <dbReference type="ARBA" id="ARBA00022840"/>
    </source>
</evidence>
<dbReference type="InterPro" id="IPR003439">
    <property type="entry name" value="ABC_transporter-like_ATP-bd"/>
</dbReference>
<dbReference type="PROSITE" id="PS00211">
    <property type="entry name" value="ABC_TRANSPORTER_1"/>
    <property type="match status" value="1"/>
</dbReference>
<dbReference type="AlphaFoldDB" id="A0A430AT30"/>
<dbReference type="Gene3D" id="3.40.50.300">
    <property type="entry name" value="P-loop containing nucleotide triphosphate hydrolases"/>
    <property type="match status" value="1"/>
</dbReference>
<comment type="similarity">
    <text evidence="1">Belongs to the ABC transporter superfamily.</text>
</comment>
<dbReference type="Proteomes" id="UP000286773">
    <property type="component" value="Unassembled WGS sequence"/>
</dbReference>
<dbReference type="InterPro" id="IPR027417">
    <property type="entry name" value="P-loop_NTPase"/>
</dbReference>
<name>A0A430AT30_9ENTE</name>